<feature type="compositionally biased region" description="Polar residues" evidence="1">
    <location>
        <begin position="167"/>
        <end position="176"/>
    </location>
</feature>
<organism evidence="2 3">
    <name type="scientific">Protopolystoma xenopodis</name>
    <dbReference type="NCBI Taxonomy" id="117903"/>
    <lineage>
        <taxon>Eukaryota</taxon>
        <taxon>Metazoa</taxon>
        <taxon>Spiralia</taxon>
        <taxon>Lophotrochozoa</taxon>
        <taxon>Platyhelminthes</taxon>
        <taxon>Monogenea</taxon>
        <taxon>Polyopisthocotylea</taxon>
        <taxon>Polystomatidea</taxon>
        <taxon>Polystomatidae</taxon>
        <taxon>Protopolystoma</taxon>
    </lineage>
</organism>
<reference evidence="2" key="1">
    <citation type="submission" date="2018-11" db="EMBL/GenBank/DDBJ databases">
        <authorList>
            <consortium name="Pathogen Informatics"/>
        </authorList>
    </citation>
    <scope>NUCLEOTIDE SEQUENCE</scope>
</reference>
<keyword evidence="3" id="KW-1185">Reference proteome</keyword>
<accession>A0A3S5B161</accession>
<evidence type="ECO:0000313" key="2">
    <source>
        <dbReference type="EMBL" id="VEL30631.1"/>
    </source>
</evidence>
<dbReference type="AlphaFoldDB" id="A0A3S5B161"/>
<evidence type="ECO:0000256" key="1">
    <source>
        <dbReference type="SAM" id="MobiDB-lite"/>
    </source>
</evidence>
<feature type="compositionally biased region" description="Low complexity" evidence="1">
    <location>
        <begin position="148"/>
        <end position="157"/>
    </location>
</feature>
<sequence>MQNPCQHHSFANSSQPFPRPVLSDLVSSSALCAVSSVSKSTKNSTTTSSATSLLTSSSMPMSLHAYTQLLPSADSSAVKVLWAHQRLYSFSNGNQLSSSSSPFLQSLSTTSCSIATPSALPQIRTNSSSTFQTEVSSALPPAAPSVTPPVATTSTPSGLDPSHARKSTQGGPSTPRVTKHQHIVAPQFPSSRPNVAASALLSQVVGPQILPLALILS</sequence>
<feature type="region of interest" description="Disordered" evidence="1">
    <location>
        <begin position="134"/>
        <end position="179"/>
    </location>
</feature>
<gene>
    <name evidence="2" type="ORF">PXEA_LOCUS24071</name>
</gene>
<proteinExistence type="predicted"/>
<evidence type="ECO:0000313" key="3">
    <source>
        <dbReference type="Proteomes" id="UP000784294"/>
    </source>
</evidence>
<dbReference type="EMBL" id="CAAALY010113902">
    <property type="protein sequence ID" value="VEL30631.1"/>
    <property type="molecule type" value="Genomic_DNA"/>
</dbReference>
<dbReference type="Proteomes" id="UP000784294">
    <property type="component" value="Unassembled WGS sequence"/>
</dbReference>
<comment type="caution">
    <text evidence="2">The sequence shown here is derived from an EMBL/GenBank/DDBJ whole genome shotgun (WGS) entry which is preliminary data.</text>
</comment>
<protein>
    <submittedName>
        <fullName evidence="2">Uncharacterized protein</fullName>
    </submittedName>
</protein>
<name>A0A3S5B161_9PLAT</name>